<evidence type="ECO:0000259" key="9">
    <source>
        <dbReference type="PROSITE" id="PS51755"/>
    </source>
</evidence>
<evidence type="ECO:0000313" key="10">
    <source>
        <dbReference type="EMBL" id="CAA9568194.1"/>
    </source>
</evidence>
<evidence type="ECO:0000256" key="1">
    <source>
        <dbReference type="ARBA" id="ARBA00022553"/>
    </source>
</evidence>
<dbReference type="PANTHER" id="PTHR48111:SF28">
    <property type="entry name" value="TRANSCRIPTIONAL REGULATORY PROTEIN TCRX-RELATED"/>
    <property type="match status" value="1"/>
</dbReference>
<dbReference type="Gene3D" id="6.10.250.690">
    <property type="match status" value="1"/>
</dbReference>
<dbReference type="InterPro" id="IPR039420">
    <property type="entry name" value="WalR-like"/>
</dbReference>
<evidence type="ECO:0000256" key="6">
    <source>
        <dbReference type="PROSITE-ProRule" id="PRU00169"/>
    </source>
</evidence>
<dbReference type="FunFam" id="1.10.10.10:FF:000005">
    <property type="entry name" value="Two-component system response regulator"/>
    <property type="match status" value="1"/>
</dbReference>
<name>A0A6J4V4D9_9BACT</name>
<feature type="domain" description="OmpR/PhoB-type" evidence="9">
    <location>
        <begin position="157"/>
        <end position="254"/>
    </location>
</feature>
<dbReference type="AlphaFoldDB" id="A0A6J4V4D9"/>
<evidence type="ECO:0000256" key="5">
    <source>
        <dbReference type="ARBA" id="ARBA00023163"/>
    </source>
</evidence>
<keyword evidence="2" id="KW-0902">Two-component regulatory system</keyword>
<protein>
    <submittedName>
        <fullName evidence="10">Phosphate regulon transcriptional regulatory protein PhoB (SphR)</fullName>
    </submittedName>
</protein>
<dbReference type="GO" id="GO:0000976">
    <property type="term" value="F:transcription cis-regulatory region binding"/>
    <property type="evidence" value="ECO:0007669"/>
    <property type="project" value="TreeGrafter"/>
</dbReference>
<accession>A0A6J4V4D9</accession>
<dbReference type="InterPro" id="IPR036388">
    <property type="entry name" value="WH-like_DNA-bd_sf"/>
</dbReference>
<dbReference type="GO" id="GO:0006355">
    <property type="term" value="P:regulation of DNA-templated transcription"/>
    <property type="evidence" value="ECO:0007669"/>
    <property type="project" value="InterPro"/>
</dbReference>
<keyword evidence="1 6" id="KW-0597">Phosphoprotein</keyword>
<dbReference type="PROSITE" id="PS51755">
    <property type="entry name" value="OMPR_PHOB"/>
    <property type="match status" value="1"/>
</dbReference>
<keyword evidence="4 7" id="KW-0238">DNA-binding</keyword>
<dbReference type="Pfam" id="PF00486">
    <property type="entry name" value="Trans_reg_C"/>
    <property type="match status" value="1"/>
</dbReference>
<dbReference type="InterPro" id="IPR011006">
    <property type="entry name" value="CheY-like_superfamily"/>
</dbReference>
<evidence type="ECO:0000256" key="2">
    <source>
        <dbReference type="ARBA" id="ARBA00023012"/>
    </source>
</evidence>
<evidence type="ECO:0000259" key="8">
    <source>
        <dbReference type="PROSITE" id="PS50110"/>
    </source>
</evidence>
<dbReference type="GO" id="GO:0005829">
    <property type="term" value="C:cytosol"/>
    <property type="evidence" value="ECO:0007669"/>
    <property type="project" value="TreeGrafter"/>
</dbReference>
<dbReference type="Pfam" id="PF00072">
    <property type="entry name" value="Response_reg"/>
    <property type="match status" value="1"/>
</dbReference>
<reference evidence="10" key="1">
    <citation type="submission" date="2020-02" db="EMBL/GenBank/DDBJ databases">
        <authorList>
            <person name="Meier V. D."/>
        </authorList>
    </citation>
    <scope>NUCLEOTIDE SEQUENCE</scope>
    <source>
        <strain evidence="10">AVDCRST_MAG49</strain>
    </source>
</reference>
<dbReference type="FunFam" id="3.40.50.2300:FF:000001">
    <property type="entry name" value="DNA-binding response regulator PhoB"/>
    <property type="match status" value="1"/>
</dbReference>
<keyword evidence="5" id="KW-0804">Transcription</keyword>
<dbReference type="SMART" id="SM00862">
    <property type="entry name" value="Trans_reg_C"/>
    <property type="match status" value="1"/>
</dbReference>
<dbReference type="Gene3D" id="1.10.10.10">
    <property type="entry name" value="Winged helix-like DNA-binding domain superfamily/Winged helix DNA-binding domain"/>
    <property type="match status" value="1"/>
</dbReference>
<dbReference type="Gene3D" id="3.40.50.2300">
    <property type="match status" value="1"/>
</dbReference>
<dbReference type="InterPro" id="IPR001867">
    <property type="entry name" value="OmpR/PhoB-type_DNA-bd"/>
</dbReference>
<feature type="DNA-binding region" description="OmpR/PhoB-type" evidence="7">
    <location>
        <begin position="157"/>
        <end position="254"/>
    </location>
</feature>
<evidence type="ECO:0000256" key="3">
    <source>
        <dbReference type="ARBA" id="ARBA00023015"/>
    </source>
</evidence>
<dbReference type="PANTHER" id="PTHR48111">
    <property type="entry name" value="REGULATOR OF RPOS"/>
    <property type="match status" value="1"/>
</dbReference>
<evidence type="ECO:0000256" key="4">
    <source>
        <dbReference type="ARBA" id="ARBA00023125"/>
    </source>
</evidence>
<dbReference type="SMART" id="SM00448">
    <property type="entry name" value="REC"/>
    <property type="match status" value="1"/>
</dbReference>
<proteinExistence type="predicted"/>
<dbReference type="GO" id="GO:0000156">
    <property type="term" value="F:phosphorelay response regulator activity"/>
    <property type="evidence" value="ECO:0007669"/>
    <property type="project" value="TreeGrafter"/>
</dbReference>
<keyword evidence="3" id="KW-0805">Transcription regulation</keyword>
<evidence type="ECO:0000256" key="7">
    <source>
        <dbReference type="PROSITE-ProRule" id="PRU01091"/>
    </source>
</evidence>
<dbReference type="CDD" id="cd00383">
    <property type="entry name" value="trans_reg_C"/>
    <property type="match status" value="1"/>
</dbReference>
<dbReference type="EMBL" id="CADCWG010000219">
    <property type="protein sequence ID" value="CAA9568194.1"/>
    <property type="molecule type" value="Genomic_DNA"/>
</dbReference>
<dbReference type="GO" id="GO:0032993">
    <property type="term" value="C:protein-DNA complex"/>
    <property type="evidence" value="ECO:0007669"/>
    <property type="project" value="TreeGrafter"/>
</dbReference>
<feature type="domain" description="Response regulatory" evidence="8">
    <location>
        <begin position="31"/>
        <end position="145"/>
    </location>
</feature>
<dbReference type="InterPro" id="IPR001789">
    <property type="entry name" value="Sig_transdc_resp-reg_receiver"/>
</dbReference>
<dbReference type="SUPFAM" id="SSF52172">
    <property type="entry name" value="CheY-like"/>
    <property type="match status" value="1"/>
</dbReference>
<sequence>MPRPGAGATIPAPWPGREAATMEERGPHGASILVVEDEEPIRELVATALRFTGFTVGTAASGAEALAEARRGAHDLVVLDVNLPDLDGFAVCRKLRAGGDRVPVVFLTARDDPDDLRAGFTGGGDDYVTKPFSLEELLLRIQAVLRRSRARGQESEPSRLVCGDLVLDEDACQVWRGGAEVALSPTEFRLLRYLMLNRDRVVSKAQILDHVWDYAFAGDPAAVETYVSYLRRKLDDRDARLIRTVRGFGYALRTPDADPRRP</sequence>
<feature type="modified residue" description="4-aspartylphosphate" evidence="6">
    <location>
        <position position="80"/>
    </location>
</feature>
<gene>
    <name evidence="10" type="ORF">AVDCRST_MAG49-3296</name>
</gene>
<dbReference type="PROSITE" id="PS50110">
    <property type="entry name" value="RESPONSE_REGULATORY"/>
    <property type="match status" value="1"/>
</dbReference>
<organism evidence="10">
    <name type="scientific">uncultured Thermomicrobiales bacterium</name>
    <dbReference type="NCBI Taxonomy" id="1645740"/>
    <lineage>
        <taxon>Bacteria</taxon>
        <taxon>Pseudomonadati</taxon>
        <taxon>Thermomicrobiota</taxon>
        <taxon>Thermomicrobia</taxon>
        <taxon>Thermomicrobiales</taxon>
        <taxon>environmental samples</taxon>
    </lineage>
</organism>